<reference evidence="2 3" key="1">
    <citation type="submission" date="2019-07" db="EMBL/GenBank/DDBJ databases">
        <title>Hymenobacter sp. straun FUR1 Genome sequencing and assembly.</title>
        <authorList>
            <person name="Chhetri G."/>
        </authorList>
    </citation>
    <scope>NUCLEOTIDE SEQUENCE [LARGE SCALE GENOMIC DNA]</scope>
    <source>
        <strain evidence="2 3">Fur1</strain>
    </source>
</reference>
<name>A0A558BKG3_9BACT</name>
<evidence type="ECO:0000256" key="1">
    <source>
        <dbReference type="SAM" id="MobiDB-lite"/>
    </source>
</evidence>
<dbReference type="AlphaFoldDB" id="A0A558BKG3"/>
<comment type="caution">
    <text evidence="2">The sequence shown here is derived from an EMBL/GenBank/DDBJ whole genome shotgun (WGS) entry which is preliminary data.</text>
</comment>
<evidence type="ECO:0000313" key="3">
    <source>
        <dbReference type="Proteomes" id="UP000317624"/>
    </source>
</evidence>
<sequence>MRQNYLATPHLVYSKCLFSITRNYEEAHASRSLPVPKCRLPGCQLAKPAATGQGPRARGQPGATSSSARFSGRTRRRRRSGGRRGRRRRAPCRHRPRGRR</sequence>
<proteinExistence type="predicted"/>
<feature type="region of interest" description="Disordered" evidence="1">
    <location>
        <begin position="46"/>
        <end position="100"/>
    </location>
</feature>
<dbReference type="EMBL" id="VMRJ01000008">
    <property type="protein sequence ID" value="TVT37011.1"/>
    <property type="molecule type" value="Genomic_DNA"/>
</dbReference>
<organism evidence="2 3">
    <name type="scientific">Hymenobacter setariae</name>
    <dbReference type="NCBI Taxonomy" id="2594794"/>
    <lineage>
        <taxon>Bacteria</taxon>
        <taxon>Pseudomonadati</taxon>
        <taxon>Bacteroidota</taxon>
        <taxon>Cytophagia</taxon>
        <taxon>Cytophagales</taxon>
        <taxon>Hymenobacteraceae</taxon>
        <taxon>Hymenobacter</taxon>
    </lineage>
</organism>
<accession>A0A558BKG3</accession>
<gene>
    <name evidence="2" type="ORF">FNT36_24420</name>
</gene>
<keyword evidence="3" id="KW-1185">Reference proteome</keyword>
<feature type="compositionally biased region" description="Basic residues" evidence="1">
    <location>
        <begin position="72"/>
        <end position="100"/>
    </location>
</feature>
<evidence type="ECO:0000313" key="2">
    <source>
        <dbReference type="EMBL" id="TVT37011.1"/>
    </source>
</evidence>
<protein>
    <submittedName>
        <fullName evidence="2">Uncharacterized protein</fullName>
    </submittedName>
</protein>
<dbReference type="Proteomes" id="UP000317624">
    <property type="component" value="Unassembled WGS sequence"/>
</dbReference>